<gene>
    <name evidence="2" type="ORF">PVL29_015302</name>
</gene>
<organism evidence="2 3">
    <name type="scientific">Vitis rotundifolia</name>
    <name type="common">Muscadine grape</name>
    <dbReference type="NCBI Taxonomy" id="103349"/>
    <lineage>
        <taxon>Eukaryota</taxon>
        <taxon>Viridiplantae</taxon>
        <taxon>Streptophyta</taxon>
        <taxon>Embryophyta</taxon>
        <taxon>Tracheophyta</taxon>
        <taxon>Spermatophyta</taxon>
        <taxon>Magnoliopsida</taxon>
        <taxon>eudicotyledons</taxon>
        <taxon>Gunneridae</taxon>
        <taxon>Pentapetalae</taxon>
        <taxon>rosids</taxon>
        <taxon>Vitales</taxon>
        <taxon>Vitaceae</taxon>
        <taxon>Viteae</taxon>
        <taxon>Vitis</taxon>
    </lineage>
</organism>
<name>A0AA38ZD61_VITRO</name>
<feature type="compositionally biased region" description="Basic and acidic residues" evidence="1">
    <location>
        <begin position="38"/>
        <end position="47"/>
    </location>
</feature>
<dbReference type="PANTHER" id="PTHR34683">
    <property type="entry name" value="EXPRESSED PROTEIN-RELATED"/>
    <property type="match status" value="1"/>
</dbReference>
<accession>A0AA38ZD61</accession>
<dbReference type="EMBL" id="JARBHA010000012">
    <property type="protein sequence ID" value="KAJ9686338.1"/>
    <property type="molecule type" value="Genomic_DNA"/>
</dbReference>
<comment type="caution">
    <text evidence="2">The sequence shown here is derived from an EMBL/GenBank/DDBJ whole genome shotgun (WGS) entry which is preliminary data.</text>
</comment>
<keyword evidence="3" id="KW-1185">Reference proteome</keyword>
<sequence length="78" mass="8251">MKKSGFFAASVAAASATAISAPSSSGFHCNSKIQLSRDEAAAGKDIENSESQRSSSADRFAPRFDGLRFIETLVTAHR</sequence>
<dbReference type="PANTHER" id="PTHR34683:SF2">
    <property type="entry name" value="EXPRESSED PROTEIN"/>
    <property type="match status" value="1"/>
</dbReference>
<evidence type="ECO:0000313" key="2">
    <source>
        <dbReference type="EMBL" id="KAJ9686338.1"/>
    </source>
</evidence>
<proteinExistence type="predicted"/>
<protein>
    <submittedName>
        <fullName evidence="2">Uncharacterized protein</fullName>
    </submittedName>
</protein>
<dbReference type="Proteomes" id="UP001168098">
    <property type="component" value="Unassembled WGS sequence"/>
</dbReference>
<reference evidence="2 3" key="1">
    <citation type="journal article" date="2023" name="BMC Biotechnol.">
        <title>Vitis rotundifolia cv Carlos genome sequencing.</title>
        <authorList>
            <person name="Huff M."/>
            <person name="Hulse-Kemp A."/>
            <person name="Scheffler B."/>
            <person name="Youngblood R."/>
            <person name="Simpson S."/>
            <person name="Babiker E."/>
            <person name="Staton M."/>
        </authorList>
    </citation>
    <scope>NUCLEOTIDE SEQUENCE [LARGE SCALE GENOMIC DNA]</scope>
    <source>
        <tissue evidence="2">Leaf</tissue>
    </source>
</reference>
<evidence type="ECO:0000313" key="3">
    <source>
        <dbReference type="Proteomes" id="UP001168098"/>
    </source>
</evidence>
<feature type="region of interest" description="Disordered" evidence="1">
    <location>
        <begin position="38"/>
        <end position="59"/>
    </location>
</feature>
<dbReference type="AlphaFoldDB" id="A0AA38ZD61"/>
<evidence type="ECO:0000256" key="1">
    <source>
        <dbReference type="SAM" id="MobiDB-lite"/>
    </source>
</evidence>